<dbReference type="AlphaFoldDB" id="A0A8J4YF23"/>
<sequence>MGQASFTLGEWEVTCRRAEREALTTISPGWGPWMTQLTSLRSGGTFDPFDGGEVGRDHLDPGPQSAKYTPGKWLRLKVVGPFPQKVSISQLVYGHAPTSSLCSVLWVHGSATPSTPAGLRAMLQVQRASPMQARRHHLHQALSLFPGGDHMGPGLRTHFQLPGSAALC</sequence>
<proteinExistence type="predicted"/>
<gene>
    <name evidence="1" type="ORF">GWK47_037362</name>
</gene>
<comment type="caution">
    <text evidence="1">The sequence shown here is derived from an EMBL/GenBank/DDBJ whole genome shotgun (WGS) entry which is preliminary data.</text>
</comment>
<dbReference type="EMBL" id="JACEEZ010004875">
    <property type="protein sequence ID" value="KAG0726052.1"/>
    <property type="molecule type" value="Genomic_DNA"/>
</dbReference>
<evidence type="ECO:0000313" key="2">
    <source>
        <dbReference type="Proteomes" id="UP000770661"/>
    </source>
</evidence>
<accession>A0A8J4YF23</accession>
<reference evidence="1" key="1">
    <citation type="submission" date="2020-07" db="EMBL/GenBank/DDBJ databases">
        <title>The High-quality genome of the commercially important snow crab, Chionoecetes opilio.</title>
        <authorList>
            <person name="Jeong J.-H."/>
            <person name="Ryu S."/>
        </authorList>
    </citation>
    <scope>NUCLEOTIDE SEQUENCE</scope>
    <source>
        <strain evidence="1">MADBK_172401_WGS</strain>
        <tissue evidence="1">Digestive gland</tissue>
    </source>
</reference>
<dbReference type="Proteomes" id="UP000770661">
    <property type="component" value="Unassembled WGS sequence"/>
</dbReference>
<keyword evidence="2" id="KW-1185">Reference proteome</keyword>
<evidence type="ECO:0000313" key="1">
    <source>
        <dbReference type="EMBL" id="KAG0726052.1"/>
    </source>
</evidence>
<organism evidence="1 2">
    <name type="scientific">Chionoecetes opilio</name>
    <name type="common">Atlantic snow crab</name>
    <name type="synonym">Cancer opilio</name>
    <dbReference type="NCBI Taxonomy" id="41210"/>
    <lineage>
        <taxon>Eukaryota</taxon>
        <taxon>Metazoa</taxon>
        <taxon>Ecdysozoa</taxon>
        <taxon>Arthropoda</taxon>
        <taxon>Crustacea</taxon>
        <taxon>Multicrustacea</taxon>
        <taxon>Malacostraca</taxon>
        <taxon>Eumalacostraca</taxon>
        <taxon>Eucarida</taxon>
        <taxon>Decapoda</taxon>
        <taxon>Pleocyemata</taxon>
        <taxon>Brachyura</taxon>
        <taxon>Eubrachyura</taxon>
        <taxon>Majoidea</taxon>
        <taxon>Majidae</taxon>
        <taxon>Chionoecetes</taxon>
    </lineage>
</organism>
<protein>
    <submittedName>
        <fullName evidence="1">Uncharacterized protein</fullName>
    </submittedName>
</protein>
<name>A0A8J4YF23_CHIOP</name>